<feature type="transmembrane region" description="Helical" evidence="8">
    <location>
        <begin position="520"/>
        <end position="541"/>
    </location>
</feature>
<feature type="domain" description="ABC transmembrane type-1" evidence="9">
    <location>
        <begin position="224"/>
        <end position="427"/>
    </location>
</feature>
<keyword evidence="3" id="KW-1003">Cell membrane</keyword>
<keyword evidence="4" id="KW-0997">Cell inner membrane</keyword>
<sequence length="735" mass="82359">MQNYEPRLSLKHMYLAGLILAIIYLVIQPYIAPADEVGLWVFGVFYSFILFLRGIDYRRIMFSFSLSFLVIISYIYIFFVLVLNIPGYPRALAFFLLPLISIATMGYIRDKIISIKEARKRTRIKISFSTRVRSAVYKIDPIMWVFIIVGFTILIVFLLTPVLLMLYHAFEVPPGQSVFYNFVRIFTNRKYVKLEIFPWEQFYNKQTIGGRPVYVVTGINYGILLNSLINAVVVTSTATFLGILVAFVLARYSFPGRNVFRILAMIPLFVTPFVNAYVIKILFSDQGPISLLTQALFGWGIRIDKLAGVALAQIMAFYPIVYLNAYSSFINLDPSMEEQAENLGAKGLRLFLTVTLPLALPGIVAGSVLVFIFSLEDLGAPIVFQEDRLMSYQIYSSFTSETGIVSPEIAALGFVMLFLAAMGFLAIRSYVGMRSYAMISRGGRWTLRERRLGWKGLLFVYLFLLPLILFTAMPQIGVILLAFNIMPPRGFAINLDQATPEYFISLFKNPDIFIYIRNTLSYAAAAVVLATTIAIMIAYSVSRTRIKVITPTMDTLATIPLAIPGLVIALGYFYFYSTFFRGTPLDPTSGPTTFQAWIVLIIAYSIRKLPFVVRSVFAGFQQVHEALEEAALNLGASRSKVIFGVILPFILTYIISGAIIGFIYISTEVSTSITIGGLRPDQAPMTFAMMMAYKGTTVYGVQIAASMGVLLILFQLLAVSIVVLVFKQRYAFIGV</sequence>
<feature type="transmembrane region" description="Helical" evidence="8">
    <location>
        <begin position="142"/>
        <end position="170"/>
    </location>
</feature>
<organism evidence="10 11">
    <name type="scientific">Staphylothermus marinus (strain ATCC 43588 / DSM 3639 / JCM 9404 / F1)</name>
    <dbReference type="NCBI Taxonomy" id="399550"/>
    <lineage>
        <taxon>Archaea</taxon>
        <taxon>Thermoproteota</taxon>
        <taxon>Thermoprotei</taxon>
        <taxon>Desulfurococcales</taxon>
        <taxon>Desulfurococcaceae</taxon>
        <taxon>Staphylothermus</taxon>
    </lineage>
</organism>
<proteinExistence type="inferred from homology"/>
<feature type="transmembrane region" description="Helical" evidence="8">
    <location>
        <begin position="12"/>
        <end position="31"/>
    </location>
</feature>
<name>A3DKV6_STAMF</name>
<feature type="transmembrane region" description="Helical" evidence="8">
    <location>
        <begin position="596"/>
        <end position="620"/>
    </location>
</feature>
<evidence type="ECO:0000313" key="11">
    <source>
        <dbReference type="Proteomes" id="UP000000254"/>
    </source>
</evidence>
<evidence type="ECO:0000256" key="5">
    <source>
        <dbReference type="ARBA" id="ARBA00022692"/>
    </source>
</evidence>
<dbReference type="PANTHER" id="PTHR43357">
    <property type="entry name" value="INNER MEMBRANE ABC TRANSPORTER PERMEASE PROTEIN YDCV"/>
    <property type="match status" value="1"/>
</dbReference>
<dbReference type="Proteomes" id="UP000000254">
    <property type="component" value="Chromosome"/>
</dbReference>
<evidence type="ECO:0000256" key="2">
    <source>
        <dbReference type="ARBA" id="ARBA00022448"/>
    </source>
</evidence>
<reference evidence="11" key="1">
    <citation type="journal article" date="2009" name="BMC Genomics">
        <title>The complete genome sequence of Staphylothermus marinus reveals differences in sulfur metabolism among heterotrophic Crenarchaeota.</title>
        <authorList>
            <person name="Anderson I.J."/>
            <person name="Dharmarajan L."/>
            <person name="Rodriguez J."/>
            <person name="Hooper S."/>
            <person name="Porat I."/>
            <person name="Ulrich L.E."/>
            <person name="Elkins J.G."/>
            <person name="Mavromatis K."/>
            <person name="Sun H."/>
            <person name="Land M."/>
            <person name="Lapidus A."/>
            <person name="Lucas S."/>
            <person name="Barry K."/>
            <person name="Huber H."/>
            <person name="Zhulin I.B."/>
            <person name="Whitman W.B."/>
            <person name="Mukhopadhyay B."/>
            <person name="Woese C."/>
            <person name="Bristow J."/>
            <person name="Kyrpides N."/>
        </authorList>
    </citation>
    <scope>NUCLEOTIDE SEQUENCE [LARGE SCALE GENOMIC DNA]</scope>
    <source>
        <strain evidence="11">ATCC 43588 / DSM 3639 / JCM 9404 / F1</strain>
    </source>
</reference>
<dbReference type="GO" id="GO:0005886">
    <property type="term" value="C:plasma membrane"/>
    <property type="evidence" value="ECO:0007669"/>
    <property type="project" value="UniProtKB-SubCell"/>
</dbReference>
<dbReference type="HOGENOM" id="CLU_021838_1_0_2"/>
<dbReference type="PANTHER" id="PTHR43357:SF3">
    <property type="entry name" value="FE(3+)-TRANSPORT SYSTEM PERMEASE PROTEIN FBPB 2"/>
    <property type="match status" value="1"/>
</dbReference>
<keyword evidence="7 8" id="KW-0472">Membrane</keyword>
<keyword evidence="6 8" id="KW-1133">Transmembrane helix</keyword>
<evidence type="ECO:0000256" key="7">
    <source>
        <dbReference type="ARBA" id="ARBA00023136"/>
    </source>
</evidence>
<feature type="domain" description="ABC transmembrane type-1" evidence="9">
    <location>
        <begin position="516"/>
        <end position="722"/>
    </location>
</feature>
<dbReference type="InterPro" id="IPR000515">
    <property type="entry name" value="MetI-like"/>
</dbReference>
<dbReference type="KEGG" id="smr:Smar_0153"/>
<feature type="transmembrane region" description="Helical" evidence="8">
    <location>
        <begin position="91"/>
        <end position="108"/>
    </location>
</feature>
<dbReference type="CDD" id="cd06261">
    <property type="entry name" value="TM_PBP2"/>
    <property type="match status" value="2"/>
</dbReference>
<evidence type="ECO:0000256" key="4">
    <source>
        <dbReference type="ARBA" id="ARBA00022519"/>
    </source>
</evidence>
<dbReference type="eggNOG" id="arCOG00163">
    <property type="taxonomic scope" value="Archaea"/>
</dbReference>
<comment type="subcellular location">
    <subcellularLocation>
        <location evidence="1">Cell inner membrane</location>
        <topology evidence="1">Multi-pass membrane protein</topology>
    </subcellularLocation>
    <subcellularLocation>
        <location evidence="8">Cell membrane</location>
        <topology evidence="8">Multi-pass membrane protein</topology>
    </subcellularLocation>
</comment>
<evidence type="ECO:0000256" key="1">
    <source>
        <dbReference type="ARBA" id="ARBA00004429"/>
    </source>
</evidence>
<feature type="transmembrane region" description="Helical" evidence="8">
    <location>
        <begin position="452"/>
        <end position="485"/>
    </location>
</feature>
<dbReference type="SUPFAM" id="SSF161098">
    <property type="entry name" value="MetI-like"/>
    <property type="match status" value="2"/>
</dbReference>
<feature type="transmembrane region" description="Helical" evidence="8">
    <location>
        <begin position="350"/>
        <end position="373"/>
    </location>
</feature>
<evidence type="ECO:0000313" key="10">
    <source>
        <dbReference type="EMBL" id="ABN69266.1"/>
    </source>
</evidence>
<feature type="transmembrane region" description="Helical" evidence="8">
    <location>
        <begin position="62"/>
        <end position="85"/>
    </location>
</feature>
<evidence type="ECO:0000259" key="9">
    <source>
        <dbReference type="PROSITE" id="PS50928"/>
    </source>
</evidence>
<dbReference type="Pfam" id="PF00528">
    <property type="entry name" value="BPD_transp_1"/>
    <property type="match status" value="2"/>
</dbReference>
<accession>A3DKV6</accession>
<feature type="transmembrane region" description="Helical" evidence="8">
    <location>
        <begin position="409"/>
        <end position="431"/>
    </location>
</feature>
<feature type="transmembrane region" description="Helical" evidence="8">
    <location>
        <begin position="262"/>
        <end position="283"/>
    </location>
</feature>
<feature type="transmembrane region" description="Helical" evidence="8">
    <location>
        <begin position="37"/>
        <end position="55"/>
    </location>
</feature>
<feature type="transmembrane region" description="Helical" evidence="8">
    <location>
        <begin position="699"/>
        <end position="726"/>
    </location>
</feature>
<dbReference type="InterPro" id="IPR035906">
    <property type="entry name" value="MetI-like_sf"/>
</dbReference>
<comment type="similarity">
    <text evidence="8">Belongs to the binding-protein-dependent transport system permease family.</text>
</comment>
<dbReference type="GO" id="GO:0055085">
    <property type="term" value="P:transmembrane transport"/>
    <property type="evidence" value="ECO:0007669"/>
    <property type="project" value="InterPro"/>
</dbReference>
<dbReference type="AlphaFoldDB" id="A3DKV6"/>
<reference evidence="10 11" key="2">
    <citation type="journal article" date="2009" name="Stand. Genomic Sci.">
        <title>Complete genome sequence of Staphylothermus marinus Stetter and Fiala 1986 type strain F1.</title>
        <authorList>
            <person name="Anderson I.J."/>
            <person name="Sun H."/>
            <person name="Lapidus A."/>
            <person name="Copeland A."/>
            <person name="Glavina Del Rio T."/>
            <person name="Tice H."/>
            <person name="Dalin E."/>
            <person name="Lucas S."/>
            <person name="Barry K."/>
            <person name="Land M."/>
            <person name="Richardson P."/>
            <person name="Huber H."/>
            <person name="Kyrpides N.C."/>
        </authorList>
    </citation>
    <scope>NUCLEOTIDE SEQUENCE [LARGE SCALE GENOMIC DNA]</scope>
    <source>
        <strain evidence="11">ATCC 43588 / DSM 3639 / JCM 9404 / F1</strain>
    </source>
</reference>
<keyword evidence="11" id="KW-1185">Reference proteome</keyword>
<keyword evidence="2 8" id="KW-0813">Transport</keyword>
<feature type="transmembrane region" description="Helical" evidence="8">
    <location>
        <begin position="228"/>
        <end position="250"/>
    </location>
</feature>
<feature type="transmembrane region" description="Helical" evidence="8">
    <location>
        <begin position="553"/>
        <end position="576"/>
    </location>
</feature>
<dbReference type="RefSeq" id="WP_011838457.1">
    <property type="nucleotide sequence ID" value="NC_009033.1"/>
</dbReference>
<evidence type="ECO:0000256" key="8">
    <source>
        <dbReference type="RuleBase" id="RU363032"/>
    </source>
</evidence>
<feature type="transmembrane region" description="Helical" evidence="8">
    <location>
        <begin position="306"/>
        <end position="329"/>
    </location>
</feature>
<gene>
    <name evidence="10" type="ordered locus">Smar_0153</name>
</gene>
<dbReference type="OrthoDB" id="28023at2157"/>
<keyword evidence="5 8" id="KW-0812">Transmembrane</keyword>
<dbReference type="Gene3D" id="1.10.3720.10">
    <property type="entry name" value="MetI-like"/>
    <property type="match status" value="2"/>
</dbReference>
<protein>
    <submittedName>
        <fullName evidence="10">Binding-protein-dependent transport systems inner membrane component</fullName>
    </submittedName>
</protein>
<dbReference type="EMBL" id="CP000575">
    <property type="protein sequence ID" value="ABN69266.1"/>
    <property type="molecule type" value="Genomic_DNA"/>
</dbReference>
<evidence type="ECO:0000256" key="3">
    <source>
        <dbReference type="ARBA" id="ARBA00022475"/>
    </source>
</evidence>
<dbReference type="STRING" id="399550.Smar_0153"/>
<dbReference type="GeneID" id="4907347"/>
<feature type="transmembrane region" description="Helical" evidence="8">
    <location>
        <begin position="641"/>
        <end position="665"/>
    </location>
</feature>
<evidence type="ECO:0000256" key="6">
    <source>
        <dbReference type="ARBA" id="ARBA00022989"/>
    </source>
</evidence>
<dbReference type="PROSITE" id="PS50928">
    <property type="entry name" value="ABC_TM1"/>
    <property type="match status" value="2"/>
</dbReference>